<keyword evidence="2" id="KW-0808">Transferase</keyword>
<dbReference type="GO" id="GO:0008168">
    <property type="term" value="F:methyltransferase activity"/>
    <property type="evidence" value="ECO:0007669"/>
    <property type="project" value="UniProtKB-KW"/>
</dbReference>
<dbReference type="OrthoDB" id="7475241at2"/>
<evidence type="ECO:0000259" key="1">
    <source>
        <dbReference type="Pfam" id="PF01890"/>
    </source>
</evidence>
<protein>
    <submittedName>
        <fullName evidence="2">Precorrin methylase</fullName>
    </submittedName>
</protein>
<sequence>MKIAGIGFRSGATIGSVLDAMERAGATGLRRLAVPAAKRDDPLISELIAQGFEVTPIPCETLARIATPTQSRISLHVYGTGSVAEACALAAGANSRLLVVRVVSADRMATAALAETGENS</sequence>
<name>A0A418SYH9_9RHOB</name>
<dbReference type="InterPro" id="IPR002750">
    <property type="entry name" value="CobE/GbiG_C"/>
</dbReference>
<dbReference type="Pfam" id="PF01890">
    <property type="entry name" value="CbiG_C"/>
    <property type="match status" value="1"/>
</dbReference>
<dbReference type="InterPro" id="IPR036518">
    <property type="entry name" value="CobE/GbiG_C_sf"/>
</dbReference>
<comment type="caution">
    <text evidence="2">The sequence shown here is derived from an EMBL/GenBank/DDBJ whole genome shotgun (WGS) entry which is preliminary data.</text>
</comment>
<accession>A0A418SYH9</accession>
<dbReference type="GO" id="GO:0032259">
    <property type="term" value="P:methylation"/>
    <property type="evidence" value="ECO:0007669"/>
    <property type="project" value="UniProtKB-KW"/>
</dbReference>
<organism evidence="2 3">
    <name type="scientific">Paracoccus onubensis</name>
    <dbReference type="NCBI Taxonomy" id="1675788"/>
    <lineage>
        <taxon>Bacteria</taxon>
        <taxon>Pseudomonadati</taxon>
        <taxon>Pseudomonadota</taxon>
        <taxon>Alphaproteobacteria</taxon>
        <taxon>Rhodobacterales</taxon>
        <taxon>Paracoccaceae</taxon>
        <taxon>Paracoccus</taxon>
    </lineage>
</organism>
<evidence type="ECO:0000313" key="3">
    <source>
        <dbReference type="Proteomes" id="UP000284202"/>
    </source>
</evidence>
<dbReference type="EMBL" id="QZCG01000005">
    <property type="protein sequence ID" value="RJE85980.1"/>
    <property type="molecule type" value="Genomic_DNA"/>
</dbReference>
<keyword evidence="2" id="KW-0489">Methyltransferase</keyword>
<reference evidence="3" key="1">
    <citation type="submission" date="2018-09" db="EMBL/GenBank/DDBJ databases">
        <title>Acidovorax cavernicola nov. sp. isolated from Gruta de las Maravillas (Aracena, Spain).</title>
        <authorList>
            <person name="Jurado V."/>
            <person name="Gutierrez-Patricio S."/>
            <person name="Gonzalez-Pimentel J.L."/>
            <person name="Miller A.Z."/>
            <person name="Laiz L."/>
            <person name="Saiz-Jimenez C."/>
        </authorList>
    </citation>
    <scope>NUCLEOTIDE SEQUENCE [LARGE SCALE GENOMIC DNA]</scope>
    <source>
        <strain evidence="3">1011MAR3C25</strain>
    </source>
</reference>
<dbReference type="Gene3D" id="3.30.420.180">
    <property type="entry name" value="CobE/GbiG C-terminal domain"/>
    <property type="match status" value="1"/>
</dbReference>
<feature type="domain" description="CobE/GbiG C-terminal" evidence="1">
    <location>
        <begin position="3"/>
        <end position="114"/>
    </location>
</feature>
<gene>
    <name evidence="2" type="ORF">D3P04_08980</name>
</gene>
<evidence type="ECO:0000313" key="2">
    <source>
        <dbReference type="EMBL" id="RJE85980.1"/>
    </source>
</evidence>
<dbReference type="GO" id="GO:0009236">
    <property type="term" value="P:cobalamin biosynthetic process"/>
    <property type="evidence" value="ECO:0007669"/>
    <property type="project" value="InterPro"/>
</dbReference>
<dbReference type="Proteomes" id="UP000284202">
    <property type="component" value="Unassembled WGS sequence"/>
</dbReference>
<dbReference type="SUPFAM" id="SSF159664">
    <property type="entry name" value="CobE/GbiG C-terminal domain-like"/>
    <property type="match status" value="1"/>
</dbReference>
<proteinExistence type="predicted"/>
<dbReference type="AlphaFoldDB" id="A0A418SYH9"/>
<dbReference type="RefSeq" id="WP_119748215.1">
    <property type="nucleotide sequence ID" value="NZ_QZCG01000005.1"/>
</dbReference>
<keyword evidence="3" id="KW-1185">Reference proteome</keyword>